<name>A0A411YHZ9_9ACTN</name>
<dbReference type="SUPFAM" id="SSF51182">
    <property type="entry name" value="RmlC-like cupins"/>
    <property type="match status" value="2"/>
</dbReference>
<gene>
    <name evidence="4" type="ORF">ER308_15810</name>
</gene>
<protein>
    <submittedName>
        <fullName evidence="4">Cupin domain-containing protein</fullName>
    </submittedName>
</protein>
<organism evidence="4 5">
    <name type="scientific">Egibacter rhizosphaerae</name>
    <dbReference type="NCBI Taxonomy" id="1670831"/>
    <lineage>
        <taxon>Bacteria</taxon>
        <taxon>Bacillati</taxon>
        <taxon>Actinomycetota</taxon>
        <taxon>Nitriliruptoria</taxon>
        <taxon>Egibacterales</taxon>
        <taxon>Egibacteraceae</taxon>
        <taxon>Egibacter</taxon>
    </lineage>
</organism>
<dbReference type="GO" id="GO:0046872">
    <property type="term" value="F:metal ion binding"/>
    <property type="evidence" value="ECO:0007669"/>
    <property type="project" value="UniProtKB-KW"/>
</dbReference>
<dbReference type="Pfam" id="PF07883">
    <property type="entry name" value="Cupin_2"/>
    <property type="match status" value="2"/>
</dbReference>
<feature type="domain" description="Cupin type-2" evidence="3">
    <location>
        <begin position="40"/>
        <end position="106"/>
    </location>
</feature>
<dbReference type="EMBL" id="CP036402">
    <property type="protein sequence ID" value="QBI20894.1"/>
    <property type="molecule type" value="Genomic_DNA"/>
</dbReference>
<dbReference type="RefSeq" id="WP_131155887.1">
    <property type="nucleotide sequence ID" value="NZ_CP036402.1"/>
</dbReference>
<dbReference type="CDD" id="cd02209">
    <property type="entry name" value="cupin_XRE_C"/>
    <property type="match status" value="1"/>
</dbReference>
<evidence type="ECO:0000256" key="2">
    <source>
        <dbReference type="SAM" id="MobiDB-lite"/>
    </source>
</evidence>
<dbReference type="InterPro" id="IPR013096">
    <property type="entry name" value="Cupin_2"/>
</dbReference>
<dbReference type="AlphaFoldDB" id="A0A411YHZ9"/>
<proteinExistence type="predicted"/>
<feature type="domain" description="Cupin type-2" evidence="3">
    <location>
        <begin position="201"/>
        <end position="262"/>
    </location>
</feature>
<dbReference type="PANTHER" id="PTHR35848">
    <property type="entry name" value="OXALATE-BINDING PROTEIN"/>
    <property type="match status" value="1"/>
</dbReference>
<sequence>MTYGILREREQRWHDGPWPGYRVAPLITGAMGSVHMEVALVELAPGAAVDAHRHPFEESFFVLAGEVEVALGLDRYRLAAQDFGFAPVPCPHAWFNPGDRPARWLRVRAPQPRGGPEVTTHPAEEPALPADGARPDEQDPRSRWVGHFDDSDLGAPGPVSMPGYHGHNITDIAIRMMVDDILGAAHHTLFVVQFDPRPSRELSAREHYHAFEEGYYLVSGEAWGLVDGEEVRIAAGDVIWTGVGATHGFVSTGTEPLRWLEVQAPMPPPREAFFFPDDWAALPTRQA</sequence>
<dbReference type="PANTHER" id="PTHR35848:SF6">
    <property type="entry name" value="CUPIN TYPE-2 DOMAIN-CONTAINING PROTEIN"/>
    <property type="match status" value="1"/>
</dbReference>
<evidence type="ECO:0000313" key="5">
    <source>
        <dbReference type="Proteomes" id="UP000291469"/>
    </source>
</evidence>
<dbReference type="InterPro" id="IPR011051">
    <property type="entry name" value="RmlC_Cupin_sf"/>
</dbReference>
<evidence type="ECO:0000259" key="3">
    <source>
        <dbReference type="Pfam" id="PF07883"/>
    </source>
</evidence>
<dbReference type="InterPro" id="IPR014710">
    <property type="entry name" value="RmlC-like_jellyroll"/>
</dbReference>
<evidence type="ECO:0000256" key="1">
    <source>
        <dbReference type="ARBA" id="ARBA00022723"/>
    </source>
</evidence>
<evidence type="ECO:0000313" key="4">
    <source>
        <dbReference type="EMBL" id="QBI20894.1"/>
    </source>
</evidence>
<dbReference type="KEGG" id="erz:ER308_15810"/>
<keyword evidence="5" id="KW-1185">Reference proteome</keyword>
<feature type="region of interest" description="Disordered" evidence="2">
    <location>
        <begin position="110"/>
        <end position="141"/>
    </location>
</feature>
<dbReference type="OrthoDB" id="9791637at2"/>
<dbReference type="InterPro" id="IPR051610">
    <property type="entry name" value="GPI/OXD"/>
</dbReference>
<keyword evidence="1" id="KW-0479">Metal-binding</keyword>
<accession>A0A411YHZ9</accession>
<dbReference type="Gene3D" id="2.60.120.10">
    <property type="entry name" value="Jelly Rolls"/>
    <property type="match status" value="2"/>
</dbReference>
<dbReference type="Proteomes" id="UP000291469">
    <property type="component" value="Chromosome"/>
</dbReference>
<reference evidence="4 5" key="1">
    <citation type="submission" date="2019-01" db="EMBL/GenBank/DDBJ databases">
        <title>Egibacter rhizosphaerae EGI 80759T.</title>
        <authorList>
            <person name="Chen D.-D."/>
            <person name="Tian Y."/>
            <person name="Jiao J.-Y."/>
            <person name="Zhang X.-T."/>
            <person name="Zhang Y.-G."/>
            <person name="Zhang Y."/>
            <person name="Xiao M."/>
            <person name="Shu W.-S."/>
            <person name="Li W.-J."/>
        </authorList>
    </citation>
    <scope>NUCLEOTIDE SEQUENCE [LARGE SCALE GENOMIC DNA]</scope>
    <source>
        <strain evidence="4 5">EGI 80759</strain>
    </source>
</reference>